<evidence type="ECO:0000313" key="1">
    <source>
        <dbReference type="EMBL" id="GFO02500.1"/>
    </source>
</evidence>
<name>A0AAV4A319_9GAST</name>
<dbReference type="Proteomes" id="UP000735302">
    <property type="component" value="Unassembled WGS sequence"/>
</dbReference>
<keyword evidence="2" id="KW-1185">Reference proteome</keyword>
<dbReference type="EMBL" id="BLXT01003598">
    <property type="protein sequence ID" value="GFO02500.1"/>
    <property type="molecule type" value="Genomic_DNA"/>
</dbReference>
<organism evidence="1 2">
    <name type="scientific">Plakobranchus ocellatus</name>
    <dbReference type="NCBI Taxonomy" id="259542"/>
    <lineage>
        <taxon>Eukaryota</taxon>
        <taxon>Metazoa</taxon>
        <taxon>Spiralia</taxon>
        <taxon>Lophotrochozoa</taxon>
        <taxon>Mollusca</taxon>
        <taxon>Gastropoda</taxon>
        <taxon>Heterobranchia</taxon>
        <taxon>Euthyneura</taxon>
        <taxon>Panpulmonata</taxon>
        <taxon>Sacoglossa</taxon>
        <taxon>Placobranchoidea</taxon>
        <taxon>Plakobranchidae</taxon>
        <taxon>Plakobranchus</taxon>
    </lineage>
</organism>
<reference evidence="1 2" key="1">
    <citation type="journal article" date="2021" name="Elife">
        <title>Chloroplast acquisition without the gene transfer in kleptoplastic sea slugs, Plakobranchus ocellatus.</title>
        <authorList>
            <person name="Maeda T."/>
            <person name="Takahashi S."/>
            <person name="Yoshida T."/>
            <person name="Shimamura S."/>
            <person name="Takaki Y."/>
            <person name="Nagai Y."/>
            <person name="Toyoda A."/>
            <person name="Suzuki Y."/>
            <person name="Arimoto A."/>
            <person name="Ishii H."/>
            <person name="Satoh N."/>
            <person name="Nishiyama T."/>
            <person name="Hasebe M."/>
            <person name="Maruyama T."/>
            <person name="Minagawa J."/>
            <person name="Obokata J."/>
            <person name="Shigenobu S."/>
        </authorList>
    </citation>
    <scope>NUCLEOTIDE SEQUENCE [LARGE SCALE GENOMIC DNA]</scope>
</reference>
<protein>
    <submittedName>
        <fullName evidence="1">Uncharacterized protein</fullName>
    </submittedName>
</protein>
<sequence length="118" mass="13057">MCFGGEMLSCQLYLQFELSPIDKKNAGIFVESCLFVQTAKGARERFWPVVEHQVLNLSIHSLSQPISLEMATTLLKLSFPLLIKTKLTSKSIGLYTVTKASMSACDNFISFLSASDNS</sequence>
<gene>
    <name evidence="1" type="ORF">PoB_002900500</name>
</gene>
<dbReference type="AlphaFoldDB" id="A0AAV4A319"/>
<comment type="caution">
    <text evidence="1">The sequence shown here is derived from an EMBL/GenBank/DDBJ whole genome shotgun (WGS) entry which is preliminary data.</text>
</comment>
<accession>A0AAV4A319</accession>
<evidence type="ECO:0000313" key="2">
    <source>
        <dbReference type="Proteomes" id="UP000735302"/>
    </source>
</evidence>
<proteinExistence type="predicted"/>